<evidence type="ECO:0000259" key="2">
    <source>
        <dbReference type="PROSITE" id="PS50097"/>
    </source>
</evidence>
<feature type="region of interest" description="Disordered" evidence="1">
    <location>
        <begin position="1"/>
        <end position="104"/>
    </location>
</feature>
<feature type="compositionally biased region" description="Low complexity" evidence="1">
    <location>
        <begin position="1"/>
        <end position="14"/>
    </location>
</feature>
<dbReference type="Gene3D" id="3.30.710.10">
    <property type="entry name" value="Potassium Channel Kv1.1, Chain A"/>
    <property type="match status" value="1"/>
</dbReference>
<comment type="caution">
    <text evidence="3">The sequence shown here is derived from an EMBL/GenBank/DDBJ whole genome shotgun (WGS) entry which is preliminary data.</text>
</comment>
<accession>A0AAV9VQI5</accession>
<name>A0AAV9VQI5_9PEZI</name>
<dbReference type="SMART" id="SM00225">
    <property type="entry name" value="BTB"/>
    <property type="match status" value="1"/>
</dbReference>
<dbReference type="InterPro" id="IPR011333">
    <property type="entry name" value="SKP1/BTB/POZ_sf"/>
</dbReference>
<protein>
    <recommendedName>
        <fullName evidence="2">BTB domain-containing protein</fullName>
    </recommendedName>
</protein>
<organism evidence="3 4">
    <name type="scientific">Arthrobotrys musiformis</name>
    <dbReference type="NCBI Taxonomy" id="47236"/>
    <lineage>
        <taxon>Eukaryota</taxon>
        <taxon>Fungi</taxon>
        <taxon>Dikarya</taxon>
        <taxon>Ascomycota</taxon>
        <taxon>Pezizomycotina</taxon>
        <taxon>Orbiliomycetes</taxon>
        <taxon>Orbiliales</taxon>
        <taxon>Orbiliaceae</taxon>
        <taxon>Arthrobotrys</taxon>
    </lineage>
</organism>
<dbReference type="Pfam" id="PF00651">
    <property type="entry name" value="BTB"/>
    <property type="match status" value="1"/>
</dbReference>
<dbReference type="SUPFAM" id="SSF54695">
    <property type="entry name" value="POZ domain"/>
    <property type="match status" value="1"/>
</dbReference>
<dbReference type="AlphaFoldDB" id="A0AAV9VQI5"/>
<keyword evidence="4" id="KW-1185">Reference proteome</keyword>
<feature type="domain" description="BTB" evidence="2">
    <location>
        <begin position="144"/>
        <end position="210"/>
    </location>
</feature>
<dbReference type="PROSITE" id="PS50097">
    <property type="entry name" value="BTB"/>
    <property type="match status" value="1"/>
</dbReference>
<evidence type="ECO:0000313" key="4">
    <source>
        <dbReference type="Proteomes" id="UP001370758"/>
    </source>
</evidence>
<dbReference type="InterPro" id="IPR000210">
    <property type="entry name" value="BTB/POZ_dom"/>
</dbReference>
<sequence>MSHSSLSSCPPISSRTRGRLPSPQSEDSDPISSRIRRRPRVDYNYTPSPYSPTPSIYTASRGTETKDSTEPEGTITPPSSDGAVDLPSETASQNSQDLRGTYRPLGRRKLLKQSPDGHAETQAESPSIPSGIDFSGMLAKEEFADIAVFSGAESHPFNLHRCILSHSSRRFSNAFAASPDACIMTISTVPTPAFRVVVGYLYSGRVALPIEDIDTVVAVYEASFSLEIPSLTTAILENLQGYYQNDMCKLPLDKKAGLFTLLLRICRQSSEHQLKDITPLVKVIIYHWKVSPESFLGSGEGGLGSSFAAAYVGALWGVLGGLECPTCGPPLALL</sequence>
<gene>
    <name evidence="3" type="ORF">TWF481_003176</name>
</gene>
<dbReference type="Proteomes" id="UP001370758">
    <property type="component" value="Unassembled WGS sequence"/>
</dbReference>
<reference evidence="3 4" key="1">
    <citation type="submission" date="2023-08" db="EMBL/GenBank/DDBJ databases">
        <authorList>
            <person name="Palmer J.M."/>
        </authorList>
    </citation>
    <scope>NUCLEOTIDE SEQUENCE [LARGE SCALE GENOMIC DNA]</scope>
    <source>
        <strain evidence="3 4">TWF481</strain>
    </source>
</reference>
<proteinExistence type="predicted"/>
<feature type="compositionally biased region" description="Low complexity" evidence="1">
    <location>
        <begin position="45"/>
        <end position="58"/>
    </location>
</feature>
<dbReference type="EMBL" id="JAVHJL010000013">
    <property type="protein sequence ID" value="KAK6495148.1"/>
    <property type="molecule type" value="Genomic_DNA"/>
</dbReference>
<evidence type="ECO:0000256" key="1">
    <source>
        <dbReference type="SAM" id="MobiDB-lite"/>
    </source>
</evidence>
<feature type="compositionally biased region" description="Polar residues" evidence="1">
    <location>
        <begin position="89"/>
        <end position="98"/>
    </location>
</feature>
<evidence type="ECO:0000313" key="3">
    <source>
        <dbReference type="EMBL" id="KAK6495148.1"/>
    </source>
</evidence>